<evidence type="ECO:0000313" key="2">
    <source>
        <dbReference type="Proteomes" id="UP001177260"/>
    </source>
</evidence>
<name>A0ACC3ATC0_9EURO</name>
<keyword evidence="2" id="KW-1185">Reference proteome</keyword>
<evidence type="ECO:0000313" key="1">
    <source>
        <dbReference type="EMBL" id="KAK1141065.1"/>
    </source>
</evidence>
<comment type="caution">
    <text evidence="1">The sequence shown here is derived from an EMBL/GenBank/DDBJ whole genome shotgun (WGS) entry which is preliminary data.</text>
</comment>
<protein>
    <submittedName>
        <fullName evidence="1">Uncharacterized protein</fullName>
    </submittedName>
</protein>
<dbReference type="EMBL" id="JAOPJF010000070">
    <property type="protein sequence ID" value="KAK1141065.1"/>
    <property type="molecule type" value="Genomic_DNA"/>
</dbReference>
<dbReference type="Proteomes" id="UP001177260">
    <property type="component" value="Unassembled WGS sequence"/>
</dbReference>
<organism evidence="1 2">
    <name type="scientific">Aspergillus melleus</name>
    <dbReference type="NCBI Taxonomy" id="138277"/>
    <lineage>
        <taxon>Eukaryota</taxon>
        <taxon>Fungi</taxon>
        <taxon>Dikarya</taxon>
        <taxon>Ascomycota</taxon>
        <taxon>Pezizomycotina</taxon>
        <taxon>Eurotiomycetes</taxon>
        <taxon>Eurotiomycetidae</taxon>
        <taxon>Eurotiales</taxon>
        <taxon>Aspergillaceae</taxon>
        <taxon>Aspergillus</taxon>
        <taxon>Aspergillus subgen. Circumdati</taxon>
    </lineage>
</organism>
<proteinExistence type="predicted"/>
<sequence length="54" mass="6428">MRRLRWLSLNRNLHDGDSHHDHKNMHANADLRGRLLGLHVRLRTSLLLILLRSE</sequence>
<reference evidence="1 2" key="1">
    <citation type="journal article" date="2023" name="ACS Omega">
        <title>Identification of the Neoaspergillic Acid Biosynthesis Gene Cluster by Establishing an In Vitro CRISPR-Ribonucleoprotein Genetic System in Aspergillus melleus.</title>
        <authorList>
            <person name="Yuan B."/>
            <person name="Grau M.F."/>
            <person name="Murata R.M."/>
            <person name="Torok T."/>
            <person name="Venkateswaran K."/>
            <person name="Stajich J.E."/>
            <person name="Wang C.C.C."/>
        </authorList>
    </citation>
    <scope>NUCLEOTIDE SEQUENCE [LARGE SCALE GENOMIC DNA]</scope>
    <source>
        <strain evidence="1 2">IMV 1140</strain>
    </source>
</reference>
<accession>A0ACC3ATC0</accession>
<gene>
    <name evidence="1" type="ORF">N8T08_009638</name>
</gene>